<proteinExistence type="predicted"/>
<dbReference type="Pfam" id="PF14305">
    <property type="entry name" value="ATPgrasp_TupA"/>
    <property type="match status" value="1"/>
</dbReference>
<evidence type="ECO:0000313" key="1">
    <source>
        <dbReference type="EMBL" id="SFL02277.1"/>
    </source>
</evidence>
<dbReference type="InterPro" id="IPR029465">
    <property type="entry name" value="ATPgrasp_TupA"/>
</dbReference>
<dbReference type="EMBL" id="FOSK01000014">
    <property type="protein sequence ID" value="SFL02277.1"/>
    <property type="molecule type" value="Genomic_DNA"/>
</dbReference>
<keyword evidence="2" id="KW-1185">Reference proteome</keyword>
<comment type="caution">
    <text evidence="1">The sequence shown here is derived from an EMBL/GenBank/DDBJ whole genome shotgun (WGS) entry which is preliminary data.</text>
</comment>
<protein>
    <submittedName>
        <fullName evidence="1">TupA-like ATPgrasp</fullName>
    </submittedName>
</protein>
<accession>A0A1I4ECI3</accession>
<gene>
    <name evidence="1" type="ORF">SAMN04488518_11468</name>
</gene>
<organism evidence="1 2">
    <name type="scientific">Pseudovibrio ascidiaceicola</name>
    <dbReference type="NCBI Taxonomy" id="285279"/>
    <lineage>
        <taxon>Bacteria</taxon>
        <taxon>Pseudomonadati</taxon>
        <taxon>Pseudomonadota</taxon>
        <taxon>Alphaproteobacteria</taxon>
        <taxon>Hyphomicrobiales</taxon>
        <taxon>Stappiaceae</taxon>
        <taxon>Pseudovibrio</taxon>
    </lineage>
</organism>
<sequence>MKLQNFLPTGHFWDNALSILNARKRLGYFPNPRKPRSFNEHILAQKWAFRGDLALASRVTDKAEVKKWLSEIGMEHLIVPTLGVYKNTWDIEAFHFEGELIAKSTHGSGEALIRTAQNGKAFSLEDLEVFRSWFSEDYYKRSREPNYKGLSKRIIVEPLLRDETGNPPKDFKFFCADGEPFAVQVDHGRYTHHTRQLYDTSWQLLPYSMCYDRNPVPMRKPVLLDKALEAARQLSKGFGFVRVDFYFMPSGLKLGEMTFFPGNGAERFSPAEGDAQLGRQIRKVSFTADQTAGMQKRKA</sequence>
<dbReference type="Proteomes" id="UP000199598">
    <property type="component" value="Unassembled WGS sequence"/>
</dbReference>
<name>A0A1I4ECI3_9HYPH</name>
<reference evidence="1 2" key="1">
    <citation type="submission" date="2016-10" db="EMBL/GenBank/DDBJ databases">
        <authorList>
            <person name="Varghese N."/>
            <person name="Submissions S."/>
        </authorList>
    </citation>
    <scope>NUCLEOTIDE SEQUENCE [LARGE SCALE GENOMIC DNA]</scope>
    <source>
        <strain evidence="1 2">DSM 16392</strain>
    </source>
</reference>
<dbReference type="RefSeq" id="WP_093522967.1">
    <property type="nucleotide sequence ID" value="NZ_FOSK01000014.1"/>
</dbReference>
<evidence type="ECO:0000313" key="2">
    <source>
        <dbReference type="Proteomes" id="UP000199598"/>
    </source>
</evidence>